<protein>
    <submittedName>
        <fullName evidence="2">Uncharacterized protein</fullName>
    </submittedName>
</protein>
<feature type="compositionally biased region" description="Polar residues" evidence="1">
    <location>
        <begin position="127"/>
        <end position="138"/>
    </location>
</feature>
<dbReference type="AlphaFoldDB" id="A0A4Z2CTY0"/>
<dbReference type="OrthoDB" id="6266055at2759"/>
<name>A0A4Z2CTY0_SCHJA</name>
<feature type="region of interest" description="Disordered" evidence="1">
    <location>
        <begin position="116"/>
        <end position="138"/>
    </location>
</feature>
<evidence type="ECO:0000313" key="3">
    <source>
        <dbReference type="Proteomes" id="UP000311919"/>
    </source>
</evidence>
<keyword evidence="3" id="KW-1185">Reference proteome</keyword>
<comment type="caution">
    <text evidence="2">The sequence shown here is derived from an EMBL/GenBank/DDBJ whole genome shotgun (WGS) entry which is preliminary data.</text>
</comment>
<feature type="compositionally biased region" description="Low complexity" evidence="1">
    <location>
        <begin position="116"/>
        <end position="126"/>
    </location>
</feature>
<organism evidence="2 3">
    <name type="scientific">Schistosoma japonicum</name>
    <name type="common">Blood fluke</name>
    <dbReference type="NCBI Taxonomy" id="6182"/>
    <lineage>
        <taxon>Eukaryota</taxon>
        <taxon>Metazoa</taxon>
        <taxon>Spiralia</taxon>
        <taxon>Lophotrochozoa</taxon>
        <taxon>Platyhelminthes</taxon>
        <taxon>Trematoda</taxon>
        <taxon>Digenea</taxon>
        <taxon>Strigeidida</taxon>
        <taxon>Schistosomatoidea</taxon>
        <taxon>Schistosomatidae</taxon>
        <taxon>Schistosoma</taxon>
    </lineage>
</organism>
<evidence type="ECO:0000313" key="2">
    <source>
        <dbReference type="EMBL" id="TNN07707.1"/>
    </source>
</evidence>
<evidence type="ECO:0000256" key="1">
    <source>
        <dbReference type="SAM" id="MobiDB-lite"/>
    </source>
</evidence>
<dbReference type="EMBL" id="SKCS01000423">
    <property type="protein sequence ID" value="TNN07707.1"/>
    <property type="molecule type" value="Genomic_DNA"/>
</dbReference>
<dbReference type="Proteomes" id="UP000311919">
    <property type="component" value="Unassembled WGS sequence"/>
</dbReference>
<proteinExistence type="predicted"/>
<sequence>MLSNYDRLSNCTAPIPNQSDYISRPSRLDNTPITPWVRGQVIHEGMAPIDRSYVHKNIFGRRYYTNNNNNDMKFYYSGTGGGNSGGEGYNYHGRKGGRMTNRYYYHGGQRIYYNNNNNSNNNNRSRCPSTHSQSAYPLSRSQSSYNIDYNGNCNNNTNNNNSNDYYNYYRNSGRKHRLSNCSYTINNEQPTDEYIDDCLSTDIEQYQLKLDMNNSQYDVIETELLTEMKKEMNNVDAWIKATTSSSPSTDSDFVSADISQSSTSPLNNPYCLINNECTHNEFQKLREKNIVVTNDQTDINENCEEEGNNDVVYVKNQRKSIEDNNNQEDYKSTNMHDYLTLVWSDPPGTLESN</sequence>
<accession>A0A4Z2CTY0</accession>
<gene>
    <name evidence="2" type="ORF">EWB00_007558</name>
</gene>
<reference evidence="2 3" key="1">
    <citation type="submission" date="2019-03" db="EMBL/GenBank/DDBJ databases">
        <title>An improved genome assembly of the fluke Schistosoma japonicum.</title>
        <authorList>
            <person name="Hu W."/>
            <person name="Luo F."/>
            <person name="Yin M."/>
            <person name="Mo X."/>
            <person name="Sun C."/>
            <person name="Wu Q."/>
            <person name="Zhu B."/>
            <person name="Xiang M."/>
            <person name="Wang J."/>
            <person name="Wang Y."/>
            <person name="Zhang T."/>
            <person name="Xu B."/>
            <person name="Zheng H."/>
            <person name="Feng Z."/>
        </authorList>
    </citation>
    <scope>NUCLEOTIDE SEQUENCE [LARGE SCALE GENOMIC DNA]</scope>
    <source>
        <strain evidence="2">HuSjv2</strain>
        <tissue evidence="2">Worms</tissue>
    </source>
</reference>